<dbReference type="Pfam" id="PF00561">
    <property type="entry name" value="Abhydrolase_1"/>
    <property type="match status" value="1"/>
</dbReference>
<reference evidence="15 16" key="1">
    <citation type="submission" date="2020-07" db="EMBL/GenBank/DDBJ databases">
        <title>Taxonomic revisions and descriptions of new bacterial species based on genomic comparisons in the high-G+C-content subgroup of the family Alcaligenaceae.</title>
        <authorList>
            <person name="Szabo A."/>
            <person name="Felfoldi T."/>
        </authorList>
    </citation>
    <scope>NUCLEOTIDE SEQUENCE [LARGE SCALE GENOMIC DNA]</scope>
    <source>
        <strain evidence="15 16">DSM 25264</strain>
    </source>
</reference>
<dbReference type="PANTHER" id="PTHR43722:SF1">
    <property type="entry name" value="PROLINE IMINOPEPTIDASE"/>
    <property type="match status" value="1"/>
</dbReference>
<dbReference type="SUPFAM" id="SSF53474">
    <property type="entry name" value="alpha/beta-Hydrolases"/>
    <property type="match status" value="1"/>
</dbReference>
<evidence type="ECO:0000256" key="11">
    <source>
        <dbReference type="PIRNR" id="PIRNR006431"/>
    </source>
</evidence>
<dbReference type="PIRSF" id="PIRSF006431">
    <property type="entry name" value="Pept_S33"/>
    <property type="match status" value="1"/>
</dbReference>
<evidence type="ECO:0000256" key="10">
    <source>
        <dbReference type="ARBA" id="ARBA00029605"/>
    </source>
</evidence>
<dbReference type="InterPro" id="IPR000073">
    <property type="entry name" value="AB_hydrolase_1"/>
</dbReference>
<dbReference type="Proteomes" id="UP000580517">
    <property type="component" value="Unassembled WGS sequence"/>
</dbReference>
<dbReference type="OrthoDB" id="9796770at2"/>
<comment type="catalytic activity">
    <reaction evidence="1 11 13">
        <text>Release of N-terminal proline from a peptide.</text>
        <dbReference type="EC" id="3.4.11.5"/>
    </reaction>
</comment>
<dbReference type="PANTHER" id="PTHR43722">
    <property type="entry name" value="PROLINE IMINOPEPTIDASE"/>
    <property type="match status" value="1"/>
</dbReference>
<evidence type="ECO:0000256" key="6">
    <source>
        <dbReference type="ARBA" id="ARBA00022438"/>
    </source>
</evidence>
<name>A0A853FF13_9BURK</name>
<keyword evidence="8 11" id="KW-0645">Protease</keyword>
<feature type="active site" description="Proton donor" evidence="12">
    <location>
        <position position="287"/>
    </location>
</feature>
<comment type="subcellular location">
    <subcellularLocation>
        <location evidence="2 11">Cytoplasm</location>
    </subcellularLocation>
</comment>
<keyword evidence="9 11" id="KW-0378">Hydrolase</keyword>
<dbReference type="EC" id="3.4.11.5" evidence="4 11"/>
<evidence type="ECO:0000313" key="16">
    <source>
        <dbReference type="Proteomes" id="UP000580517"/>
    </source>
</evidence>
<organism evidence="15 16">
    <name type="scientific">Allopusillimonas soli</name>
    <dbReference type="NCBI Taxonomy" id="659016"/>
    <lineage>
        <taxon>Bacteria</taxon>
        <taxon>Pseudomonadati</taxon>
        <taxon>Pseudomonadota</taxon>
        <taxon>Betaproteobacteria</taxon>
        <taxon>Burkholderiales</taxon>
        <taxon>Alcaligenaceae</taxon>
        <taxon>Allopusillimonas</taxon>
    </lineage>
</organism>
<gene>
    <name evidence="15" type="primary">pip</name>
    <name evidence="15" type="ORF">H0A68_11045</name>
</gene>
<evidence type="ECO:0000313" key="15">
    <source>
        <dbReference type="EMBL" id="NYT37410.1"/>
    </source>
</evidence>
<dbReference type="InterPro" id="IPR005944">
    <property type="entry name" value="Pro_iminopeptidase"/>
</dbReference>
<evidence type="ECO:0000259" key="14">
    <source>
        <dbReference type="Pfam" id="PF00561"/>
    </source>
</evidence>
<keyword evidence="6 11" id="KW-0031">Aminopeptidase</keyword>
<evidence type="ECO:0000256" key="5">
    <source>
        <dbReference type="ARBA" id="ARBA00021843"/>
    </source>
</evidence>
<dbReference type="GO" id="GO:0004177">
    <property type="term" value="F:aminopeptidase activity"/>
    <property type="evidence" value="ECO:0007669"/>
    <property type="project" value="UniProtKB-UniRule"/>
</dbReference>
<dbReference type="GO" id="GO:0006508">
    <property type="term" value="P:proteolysis"/>
    <property type="evidence" value="ECO:0007669"/>
    <property type="project" value="UniProtKB-KW"/>
</dbReference>
<dbReference type="InterPro" id="IPR029058">
    <property type="entry name" value="AB_hydrolase_fold"/>
</dbReference>
<proteinExistence type="inferred from homology"/>
<comment type="caution">
    <text evidence="15">The sequence shown here is derived from an EMBL/GenBank/DDBJ whole genome shotgun (WGS) entry which is preliminary data.</text>
</comment>
<evidence type="ECO:0000256" key="3">
    <source>
        <dbReference type="ARBA" id="ARBA00010088"/>
    </source>
</evidence>
<sequence length="313" mass="34997">MSIPEPFDQGWLDVGDGHRIYYEQSGNPQGIPIVLLHGGPGDGSRPSNRRFFDGQIWRLIMFDQRGAGKSLPTASLEANTTQHLLRDIEHLRAHLDIQRWAVSGGSWGSLLALAYAIAFPQNVLGLILRGVVLGGRDQVDWWFQGREIVFPDLHKQLRTYLPESEQHSLLHAYHRRLIDPDPAVHLPAAQRLRAFMLPMTRLVPAASAMAAPDPQHALNIGRLWTHYCMNDFFLPADHVLNHIRSLHTLPAIIVQGRYDMVTPFRAAYRLAEAWPQAGLIDVRQGGHSADDPAISDALCAAHRDMAAQLSEHS</sequence>
<evidence type="ECO:0000256" key="2">
    <source>
        <dbReference type="ARBA" id="ARBA00004496"/>
    </source>
</evidence>
<evidence type="ECO:0000256" key="13">
    <source>
        <dbReference type="RuleBase" id="RU003421"/>
    </source>
</evidence>
<feature type="active site" description="Nucleophile" evidence="12">
    <location>
        <position position="106"/>
    </location>
</feature>
<feature type="domain" description="AB hydrolase-1" evidence="14">
    <location>
        <begin position="32"/>
        <end position="288"/>
    </location>
</feature>
<keyword evidence="7 11" id="KW-0963">Cytoplasm</keyword>
<feature type="active site" evidence="12">
    <location>
        <position position="259"/>
    </location>
</feature>
<dbReference type="NCBIfam" id="TIGR01249">
    <property type="entry name" value="pro_imino_pep_1"/>
    <property type="match status" value="1"/>
</dbReference>
<evidence type="ECO:0000256" key="9">
    <source>
        <dbReference type="ARBA" id="ARBA00022801"/>
    </source>
</evidence>
<comment type="similarity">
    <text evidence="3 11 13">Belongs to the peptidase S33 family.</text>
</comment>
<evidence type="ECO:0000256" key="12">
    <source>
        <dbReference type="PIRSR" id="PIRSR006431-1"/>
    </source>
</evidence>
<keyword evidence="16" id="KW-1185">Reference proteome</keyword>
<dbReference type="EMBL" id="JACCEW010000003">
    <property type="protein sequence ID" value="NYT37410.1"/>
    <property type="molecule type" value="Genomic_DNA"/>
</dbReference>
<evidence type="ECO:0000256" key="7">
    <source>
        <dbReference type="ARBA" id="ARBA00022490"/>
    </source>
</evidence>
<dbReference type="PRINTS" id="PR00793">
    <property type="entry name" value="PROAMNOPTASE"/>
</dbReference>
<accession>A0A853FF13</accession>
<evidence type="ECO:0000256" key="8">
    <source>
        <dbReference type="ARBA" id="ARBA00022670"/>
    </source>
</evidence>
<dbReference type="AlphaFoldDB" id="A0A853FF13"/>
<protein>
    <recommendedName>
        <fullName evidence="5 11">Proline iminopeptidase</fullName>
        <shortName evidence="11">PIP</shortName>
        <ecNumber evidence="4 11">3.4.11.5</ecNumber>
    </recommendedName>
    <alternativeName>
        <fullName evidence="10 11">Prolyl aminopeptidase</fullName>
    </alternativeName>
</protein>
<dbReference type="RefSeq" id="WP_129969446.1">
    <property type="nucleotide sequence ID" value="NZ_JACCEW010000003.1"/>
</dbReference>
<evidence type="ECO:0000256" key="4">
    <source>
        <dbReference type="ARBA" id="ARBA00012568"/>
    </source>
</evidence>
<dbReference type="Gene3D" id="3.40.50.1820">
    <property type="entry name" value="alpha/beta hydrolase"/>
    <property type="match status" value="1"/>
</dbReference>
<dbReference type="InterPro" id="IPR002410">
    <property type="entry name" value="Peptidase_S33"/>
</dbReference>
<dbReference type="GO" id="GO:0005737">
    <property type="term" value="C:cytoplasm"/>
    <property type="evidence" value="ECO:0007669"/>
    <property type="project" value="UniProtKB-SubCell"/>
</dbReference>
<evidence type="ECO:0000256" key="1">
    <source>
        <dbReference type="ARBA" id="ARBA00001585"/>
    </source>
</evidence>